<evidence type="ECO:0000313" key="2">
    <source>
        <dbReference type="Proteomes" id="UP001289374"/>
    </source>
</evidence>
<dbReference type="AlphaFoldDB" id="A0AAE2BLR6"/>
<reference evidence="1" key="2">
    <citation type="journal article" date="2024" name="Plant">
        <title>Genomic evolution and insights into agronomic trait innovations of Sesamum species.</title>
        <authorList>
            <person name="Miao H."/>
            <person name="Wang L."/>
            <person name="Qu L."/>
            <person name="Liu H."/>
            <person name="Sun Y."/>
            <person name="Le M."/>
            <person name="Wang Q."/>
            <person name="Wei S."/>
            <person name="Zheng Y."/>
            <person name="Lin W."/>
            <person name="Duan Y."/>
            <person name="Cao H."/>
            <person name="Xiong S."/>
            <person name="Wang X."/>
            <person name="Wei L."/>
            <person name="Li C."/>
            <person name="Ma Q."/>
            <person name="Ju M."/>
            <person name="Zhao R."/>
            <person name="Li G."/>
            <person name="Mu C."/>
            <person name="Tian Q."/>
            <person name="Mei H."/>
            <person name="Zhang T."/>
            <person name="Gao T."/>
            <person name="Zhang H."/>
        </authorList>
    </citation>
    <scope>NUCLEOTIDE SEQUENCE</scope>
    <source>
        <strain evidence="1">K16</strain>
    </source>
</reference>
<protein>
    <submittedName>
        <fullName evidence="1">Uncharacterized protein</fullName>
    </submittedName>
</protein>
<keyword evidence="2" id="KW-1185">Reference proteome</keyword>
<name>A0AAE2BLR6_9LAMI</name>
<comment type="caution">
    <text evidence="1">The sequence shown here is derived from an EMBL/GenBank/DDBJ whole genome shotgun (WGS) entry which is preliminary data.</text>
</comment>
<dbReference type="Proteomes" id="UP001289374">
    <property type="component" value="Unassembled WGS sequence"/>
</dbReference>
<proteinExistence type="predicted"/>
<accession>A0AAE2BLR6</accession>
<sequence>MVKLICTKVFIFHADERFRKDRNRPYISKWLRNSIRLYSCFEESLDSLKSCFRDVDDHIGIDASSSDDLDAECENVKAIDTRKKNNNGDKDGSVCREYIGLERDSEKKLREFFCLSQLDLYSLLNRSNDSCLLQFLNCFNGSC</sequence>
<gene>
    <name evidence="1" type="ORF">Sango_2068100</name>
</gene>
<dbReference type="EMBL" id="JACGWL010000012">
    <property type="protein sequence ID" value="KAK4390048.1"/>
    <property type="molecule type" value="Genomic_DNA"/>
</dbReference>
<evidence type="ECO:0000313" key="1">
    <source>
        <dbReference type="EMBL" id="KAK4390048.1"/>
    </source>
</evidence>
<reference evidence="1" key="1">
    <citation type="submission" date="2020-06" db="EMBL/GenBank/DDBJ databases">
        <authorList>
            <person name="Li T."/>
            <person name="Hu X."/>
            <person name="Zhang T."/>
            <person name="Song X."/>
            <person name="Zhang H."/>
            <person name="Dai N."/>
            <person name="Sheng W."/>
            <person name="Hou X."/>
            <person name="Wei L."/>
        </authorList>
    </citation>
    <scope>NUCLEOTIDE SEQUENCE</scope>
    <source>
        <strain evidence="1">K16</strain>
        <tissue evidence="1">Leaf</tissue>
    </source>
</reference>
<organism evidence="1 2">
    <name type="scientific">Sesamum angolense</name>
    <dbReference type="NCBI Taxonomy" id="2727404"/>
    <lineage>
        <taxon>Eukaryota</taxon>
        <taxon>Viridiplantae</taxon>
        <taxon>Streptophyta</taxon>
        <taxon>Embryophyta</taxon>
        <taxon>Tracheophyta</taxon>
        <taxon>Spermatophyta</taxon>
        <taxon>Magnoliopsida</taxon>
        <taxon>eudicotyledons</taxon>
        <taxon>Gunneridae</taxon>
        <taxon>Pentapetalae</taxon>
        <taxon>asterids</taxon>
        <taxon>lamiids</taxon>
        <taxon>Lamiales</taxon>
        <taxon>Pedaliaceae</taxon>
        <taxon>Sesamum</taxon>
    </lineage>
</organism>